<proteinExistence type="predicted"/>
<dbReference type="AlphaFoldDB" id="A0A2Z5R1Y3"/>
<keyword evidence="2" id="KW-1185">Reference proteome</keyword>
<dbReference type="Proteomes" id="UP000250241">
    <property type="component" value="Chromosome"/>
</dbReference>
<evidence type="ECO:0000313" key="2">
    <source>
        <dbReference type="Proteomes" id="UP000250241"/>
    </source>
</evidence>
<evidence type="ECO:0000313" key="1">
    <source>
        <dbReference type="EMBL" id="BAV88486.1"/>
    </source>
</evidence>
<name>A0A2Z5R1Y3_9MICC</name>
<dbReference type="KEGG" id="raj:RA11412_2187"/>
<accession>A0A2Z5R1Y3</accession>
<sequence>MEAAAGETKRPFEYFRAAVSAPDSRAVPLATLTAGCSPEGWGASRRFLSHRG</sequence>
<protein>
    <submittedName>
        <fullName evidence="1">Uncharacterized protein</fullName>
    </submittedName>
</protein>
<organism evidence="1 2">
    <name type="scientific">Rothia aeria</name>
    <dbReference type="NCBI Taxonomy" id="172042"/>
    <lineage>
        <taxon>Bacteria</taxon>
        <taxon>Bacillati</taxon>
        <taxon>Actinomycetota</taxon>
        <taxon>Actinomycetes</taxon>
        <taxon>Micrococcales</taxon>
        <taxon>Micrococcaceae</taxon>
        <taxon>Rothia</taxon>
    </lineage>
</organism>
<dbReference type="EMBL" id="AP017895">
    <property type="protein sequence ID" value="BAV88486.1"/>
    <property type="molecule type" value="Genomic_DNA"/>
</dbReference>
<reference evidence="1 2" key="1">
    <citation type="submission" date="2016-10" db="EMBL/GenBank/DDBJ databases">
        <title>Genome sequence of Rothia aeria strain JCM11412.</title>
        <authorList>
            <person name="Nambu T."/>
        </authorList>
    </citation>
    <scope>NUCLEOTIDE SEQUENCE [LARGE SCALE GENOMIC DNA]</scope>
    <source>
        <strain evidence="1 2">JCM 11412</strain>
    </source>
</reference>
<gene>
    <name evidence="1" type="ORF">RA11412_2187</name>
</gene>